<dbReference type="RefSeq" id="WP_013563291.1">
    <property type="nucleotide sequence ID" value="NC_014962.1"/>
</dbReference>
<dbReference type="KEGG" id="ipa:Isop_0407"/>
<evidence type="ECO:0000259" key="1">
    <source>
        <dbReference type="Pfam" id="PF00696"/>
    </source>
</evidence>
<dbReference type="Proteomes" id="UP000008631">
    <property type="component" value="Chromosome"/>
</dbReference>
<evidence type="ECO:0000313" key="2">
    <source>
        <dbReference type="EMBL" id="ADV61002.1"/>
    </source>
</evidence>
<keyword evidence="2" id="KW-0418">Kinase</keyword>
<organism evidence="2 3">
    <name type="scientific">Isosphaera pallida (strain ATCC 43644 / DSM 9630 / IS1B)</name>
    <dbReference type="NCBI Taxonomy" id="575540"/>
    <lineage>
        <taxon>Bacteria</taxon>
        <taxon>Pseudomonadati</taxon>
        <taxon>Planctomycetota</taxon>
        <taxon>Planctomycetia</taxon>
        <taxon>Isosphaerales</taxon>
        <taxon>Isosphaeraceae</taxon>
        <taxon>Isosphaera</taxon>
    </lineage>
</organism>
<protein>
    <submittedName>
        <fullName evidence="2">Aspartate/glutamate/uridylate kinase</fullName>
    </submittedName>
</protein>
<dbReference type="eggNOG" id="COG1608">
    <property type="taxonomic scope" value="Bacteria"/>
</dbReference>
<dbReference type="HOGENOM" id="CLU_1008069_0_0_0"/>
<keyword evidence="3" id="KW-1185">Reference proteome</keyword>
<proteinExistence type="predicted"/>
<dbReference type="Gene3D" id="3.40.1160.10">
    <property type="entry name" value="Acetylglutamate kinase-like"/>
    <property type="match status" value="1"/>
</dbReference>
<dbReference type="OrthoDB" id="581602at2"/>
<dbReference type="SUPFAM" id="SSF53633">
    <property type="entry name" value="Carbamate kinase-like"/>
    <property type="match status" value="1"/>
</dbReference>
<dbReference type="AlphaFoldDB" id="E8QYM6"/>
<dbReference type="Pfam" id="PF00696">
    <property type="entry name" value="AA_kinase"/>
    <property type="match status" value="1"/>
</dbReference>
<name>E8QYM6_ISOPI</name>
<evidence type="ECO:0000313" key="3">
    <source>
        <dbReference type="Proteomes" id="UP000008631"/>
    </source>
</evidence>
<dbReference type="InterPro" id="IPR036393">
    <property type="entry name" value="AceGlu_kinase-like_sf"/>
</dbReference>
<reference evidence="2 3" key="2">
    <citation type="journal article" date="2011" name="Stand. Genomic Sci.">
        <title>Complete genome sequence of Isosphaera pallida type strain (IS1B).</title>
        <authorList>
            <consortium name="US DOE Joint Genome Institute (JGI-PGF)"/>
            <person name="Goker M."/>
            <person name="Cleland D."/>
            <person name="Saunders E."/>
            <person name="Lapidus A."/>
            <person name="Nolan M."/>
            <person name="Lucas S."/>
            <person name="Hammon N."/>
            <person name="Deshpande S."/>
            <person name="Cheng J.F."/>
            <person name="Tapia R."/>
            <person name="Han C."/>
            <person name="Goodwin L."/>
            <person name="Pitluck S."/>
            <person name="Liolios K."/>
            <person name="Pagani I."/>
            <person name="Ivanova N."/>
            <person name="Mavromatis K."/>
            <person name="Pati A."/>
            <person name="Chen A."/>
            <person name="Palaniappan K."/>
            <person name="Land M."/>
            <person name="Hauser L."/>
            <person name="Chang Y.J."/>
            <person name="Jeffries C.D."/>
            <person name="Detter J.C."/>
            <person name="Beck B."/>
            <person name="Woyke T."/>
            <person name="Bristow J."/>
            <person name="Eisen J.A."/>
            <person name="Markowitz V."/>
            <person name="Hugenholtz P."/>
            <person name="Kyrpides N.C."/>
            <person name="Klenk H.P."/>
        </authorList>
    </citation>
    <scope>NUCLEOTIDE SEQUENCE [LARGE SCALE GENOMIC DNA]</scope>
    <source>
        <strain evidence="3">ATCC 43644 / DSM 9630 / IS1B</strain>
    </source>
</reference>
<dbReference type="EMBL" id="CP002353">
    <property type="protein sequence ID" value="ADV61002.1"/>
    <property type="molecule type" value="Genomic_DNA"/>
</dbReference>
<keyword evidence="2" id="KW-0808">Transferase</keyword>
<dbReference type="GO" id="GO:0016301">
    <property type="term" value="F:kinase activity"/>
    <property type="evidence" value="ECO:0007669"/>
    <property type="project" value="UniProtKB-KW"/>
</dbReference>
<dbReference type="InParanoid" id="E8QYM6"/>
<accession>E8QYM6</accession>
<sequence>MNELIKEGEGRRTHIKSLLMRESLMDRKVLAASDAQEVLPILPDVHVVHIGGASILDRGKAALVPLLDEVVRCRQTYKILLGVGGGARMRHTYHIALDLGIPTGGLAMVAGAVNEQNRFMVQALLAKHGGVVLHKDHYVVLPLWMAAGMIPILSGMPPYHYWEPPTGDRRVPHYREDFGLFMVSEVLGAASMIYVKDEDGLYTADPKTNPDATFIPHITAQELLARNPPELIIDRSVIESMVFARNTRRIQIINGLKPELLGRALAGEPVGTVVTAPRDTTKEAADGC</sequence>
<dbReference type="InterPro" id="IPR001048">
    <property type="entry name" value="Asp/Glu/Uridylate_kinase"/>
</dbReference>
<dbReference type="STRING" id="575540.Isop_0407"/>
<feature type="domain" description="Aspartate/glutamate/uridylate kinase" evidence="1">
    <location>
        <begin position="47"/>
        <end position="225"/>
    </location>
</feature>
<reference key="1">
    <citation type="submission" date="2010-11" db="EMBL/GenBank/DDBJ databases">
        <title>The complete sequence of chromosome of Isophaera pallida ATCC 43644.</title>
        <authorList>
            <consortium name="US DOE Joint Genome Institute (JGI-PGF)"/>
            <person name="Lucas S."/>
            <person name="Copeland A."/>
            <person name="Lapidus A."/>
            <person name="Bruce D."/>
            <person name="Goodwin L."/>
            <person name="Pitluck S."/>
            <person name="Kyrpides N."/>
            <person name="Mavromatis K."/>
            <person name="Pagani I."/>
            <person name="Ivanova N."/>
            <person name="Saunders E."/>
            <person name="Brettin T."/>
            <person name="Detter J.C."/>
            <person name="Han C."/>
            <person name="Tapia R."/>
            <person name="Land M."/>
            <person name="Hauser L."/>
            <person name="Markowitz V."/>
            <person name="Cheng J.-F."/>
            <person name="Hugenholtz P."/>
            <person name="Woyke T."/>
            <person name="Wu D."/>
            <person name="Eisen J.A."/>
        </authorList>
    </citation>
    <scope>NUCLEOTIDE SEQUENCE</scope>
    <source>
        <strain>ATCC 43644</strain>
    </source>
</reference>
<gene>
    <name evidence="2" type="ordered locus">Isop_0407</name>
</gene>